<keyword evidence="1" id="KW-1133">Transmembrane helix</keyword>
<name>A0A251UGG6_HELAN</name>
<proteinExistence type="predicted"/>
<evidence type="ECO:0000313" key="3">
    <source>
        <dbReference type="Proteomes" id="UP000215914"/>
    </source>
</evidence>
<keyword evidence="1" id="KW-0472">Membrane</keyword>
<organism evidence="2 3">
    <name type="scientific">Helianthus annuus</name>
    <name type="common">Common sunflower</name>
    <dbReference type="NCBI Taxonomy" id="4232"/>
    <lineage>
        <taxon>Eukaryota</taxon>
        <taxon>Viridiplantae</taxon>
        <taxon>Streptophyta</taxon>
        <taxon>Embryophyta</taxon>
        <taxon>Tracheophyta</taxon>
        <taxon>Spermatophyta</taxon>
        <taxon>Magnoliopsida</taxon>
        <taxon>eudicotyledons</taxon>
        <taxon>Gunneridae</taxon>
        <taxon>Pentapetalae</taxon>
        <taxon>asterids</taxon>
        <taxon>campanulids</taxon>
        <taxon>Asterales</taxon>
        <taxon>Asteraceae</taxon>
        <taxon>Asteroideae</taxon>
        <taxon>Heliantheae alliance</taxon>
        <taxon>Heliantheae</taxon>
        <taxon>Helianthus</taxon>
    </lineage>
</organism>
<protein>
    <submittedName>
        <fullName evidence="2">Uncharacterized protein</fullName>
    </submittedName>
</protein>
<dbReference type="Proteomes" id="UP000215914">
    <property type="component" value="Chromosome 6"/>
</dbReference>
<evidence type="ECO:0000313" key="2">
    <source>
        <dbReference type="EMBL" id="OTG21882.1"/>
    </source>
</evidence>
<feature type="transmembrane region" description="Helical" evidence="1">
    <location>
        <begin position="104"/>
        <end position="133"/>
    </location>
</feature>
<feature type="transmembrane region" description="Helical" evidence="1">
    <location>
        <begin position="64"/>
        <end position="83"/>
    </location>
</feature>
<dbReference type="InParanoid" id="A0A251UGG6"/>
<reference evidence="3" key="1">
    <citation type="journal article" date="2017" name="Nature">
        <title>The sunflower genome provides insights into oil metabolism, flowering and Asterid evolution.</title>
        <authorList>
            <person name="Badouin H."/>
            <person name="Gouzy J."/>
            <person name="Grassa C.J."/>
            <person name="Murat F."/>
            <person name="Staton S.E."/>
            <person name="Cottret L."/>
            <person name="Lelandais-Briere C."/>
            <person name="Owens G.L."/>
            <person name="Carrere S."/>
            <person name="Mayjonade B."/>
            <person name="Legrand L."/>
            <person name="Gill N."/>
            <person name="Kane N.C."/>
            <person name="Bowers J.E."/>
            <person name="Hubner S."/>
            <person name="Bellec A."/>
            <person name="Berard A."/>
            <person name="Berges H."/>
            <person name="Blanchet N."/>
            <person name="Boniface M.C."/>
            <person name="Brunel D."/>
            <person name="Catrice O."/>
            <person name="Chaidir N."/>
            <person name="Claudel C."/>
            <person name="Donnadieu C."/>
            <person name="Faraut T."/>
            <person name="Fievet G."/>
            <person name="Helmstetter N."/>
            <person name="King M."/>
            <person name="Knapp S.J."/>
            <person name="Lai Z."/>
            <person name="Le Paslier M.C."/>
            <person name="Lippi Y."/>
            <person name="Lorenzon L."/>
            <person name="Mandel J.R."/>
            <person name="Marage G."/>
            <person name="Marchand G."/>
            <person name="Marquand E."/>
            <person name="Bret-Mestries E."/>
            <person name="Morien E."/>
            <person name="Nambeesan S."/>
            <person name="Nguyen T."/>
            <person name="Pegot-Espagnet P."/>
            <person name="Pouilly N."/>
            <person name="Raftis F."/>
            <person name="Sallet E."/>
            <person name="Schiex T."/>
            <person name="Thomas J."/>
            <person name="Vandecasteele C."/>
            <person name="Vares D."/>
            <person name="Vear F."/>
            <person name="Vautrin S."/>
            <person name="Crespi M."/>
            <person name="Mangin B."/>
            <person name="Burke J.M."/>
            <person name="Salse J."/>
            <person name="Munos S."/>
            <person name="Vincourt P."/>
            <person name="Rieseberg L.H."/>
            <person name="Langlade N.B."/>
        </authorList>
    </citation>
    <scope>NUCLEOTIDE SEQUENCE [LARGE SCALE GENOMIC DNA]</scope>
    <source>
        <strain evidence="3">cv. SF193</strain>
    </source>
</reference>
<gene>
    <name evidence="2" type="ORF">HannXRQ_Chr06g0165371</name>
</gene>
<dbReference type="AlphaFoldDB" id="A0A251UGG6"/>
<keyword evidence="1" id="KW-0812">Transmembrane</keyword>
<keyword evidence="3" id="KW-1185">Reference proteome</keyword>
<accession>A0A251UGG6</accession>
<evidence type="ECO:0000256" key="1">
    <source>
        <dbReference type="SAM" id="Phobius"/>
    </source>
</evidence>
<dbReference type="EMBL" id="CM007895">
    <property type="protein sequence ID" value="OTG21882.1"/>
    <property type="molecule type" value="Genomic_DNA"/>
</dbReference>
<sequence>MYLMWSLFSNRRLDFDSDSDEGGFEDVEDEVSPKMTDCYIAVPTIAKEVHPFADEVDAMMQMKVLLVIMLFQTKLLLFLLWKLSHLDVHTIHHLKVIRSHGYIFLDYIYIVTYLYSFSGMLKLFTLLFVSYLFL</sequence>